<evidence type="ECO:0000256" key="2">
    <source>
        <dbReference type="ARBA" id="ARBA00022679"/>
    </source>
</evidence>
<keyword evidence="4 5" id="KW-0012">Acyltransferase</keyword>
<accession>A0ABV6ZUP9</accession>
<gene>
    <name evidence="5" type="ORF">ACFOOR_03345</name>
</gene>
<dbReference type="Proteomes" id="UP001595379">
    <property type="component" value="Unassembled WGS sequence"/>
</dbReference>
<dbReference type="InterPro" id="IPR018357">
    <property type="entry name" value="Hexapep_transf_CS"/>
</dbReference>
<name>A0ABV6ZUP9_9PROT</name>
<organism evidence="5 6">
    <name type="scientific">Hyphobacterium vulgare</name>
    <dbReference type="NCBI Taxonomy" id="1736751"/>
    <lineage>
        <taxon>Bacteria</taxon>
        <taxon>Pseudomonadati</taxon>
        <taxon>Pseudomonadota</taxon>
        <taxon>Alphaproteobacteria</taxon>
        <taxon>Maricaulales</taxon>
        <taxon>Maricaulaceae</taxon>
        <taxon>Hyphobacterium</taxon>
    </lineage>
</organism>
<dbReference type="GO" id="GO:0016746">
    <property type="term" value="F:acyltransferase activity"/>
    <property type="evidence" value="ECO:0007669"/>
    <property type="project" value="UniProtKB-KW"/>
</dbReference>
<sequence>MRRDHRPYWMHQAWERFENAWARHFLHPHFERIGPAAKIVRPWHVEVFGPNISVGTSLHVIASRDSVVRFTVWAPHDREAAIEIGDACLFSGGTRILAAKRVTIGHACMFAANATVTDCDWHGLYDRIDPAPEGRPVTIGNNVWIGDGAFIGKGVTIGDHAVVGARAVVTRDVPAHAVVAGSPAKIVKMLDPEAPMRTRLDQLGEVRTLTRFMDAAYRNALKGNSTFGWLRSRFLPRRGD</sequence>
<dbReference type="InterPro" id="IPR051159">
    <property type="entry name" value="Hexapeptide_acetyltransf"/>
</dbReference>
<keyword evidence="3" id="KW-0677">Repeat</keyword>
<dbReference type="PROSITE" id="PS00101">
    <property type="entry name" value="HEXAPEP_TRANSFERASES"/>
    <property type="match status" value="1"/>
</dbReference>
<evidence type="ECO:0000256" key="4">
    <source>
        <dbReference type="ARBA" id="ARBA00023315"/>
    </source>
</evidence>
<keyword evidence="2" id="KW-0808">Transferase</keyword>
<comment type="caution">
    <text evidence="5">The sequence shown here is derived from an EMBL/GenBank/DDBJ whole genome shotgun (WGS) entry which is preliminary data.</text>
</comment>
<dbReference type="Pfam" id="PF00132">
    <property type="entry name" value="Hexapep"/>
    <property type="match status" value="1"/>
</dbReference>
<dbReference type="RefSeq" id="WP_343164012.1">
    <property type="nucleotide sequence ID" value="NZ_JBHRSV010000001.1"/>
</dbReference>
<dbReference type="PANTHER" id="PTHR23416:SF23">
    <property type="entry name" value="ACETYLTRANSFERASE C18B11.09C-RELATED"/>
    <property type="match status" value="1"/>
</dbReference>
<protein>
    <submittedName>
        <fullName evidence="5">Acyltransferase</fullName>
    </submittedName>
</protein>
<dbReference type="InterPro" id="IPR001451">
    <property type="entry name" value="Hexapep"/>
</dbReference>
<dbReference type="InterPro" id="IPR011004">
    <property type="entry name" value="Trimer_LpxA-like_sf"/>
</dbReference>
<dbReference type="CDD" id="cd04647">
    <property type="entry name" value="LbH_MAT_like"/>
    <property type="match status" value="1"/>
</dbReference>
<reference evidence="6" key="1">
    <citation type="journal article" date="2019" name="Int. J. Syst. Evol. Microbiol.">
        <title>The Global Catalogue of Microorganisms (GCM) 10K type strain sequencing project: providing services to taxonomists for standard genome sequencing and annotation.</title>
        <authorList>
            <consortium name="The Broad Institute Genomics Platform"/>
            <consortium name="The Broad Institute Genome Sequencing Center for Infectious Disease"/>
            <person name="Wu L."/>
            <person name="Ma J."/>
        </authorList>
    </citation>
    <scope>NUCLEOTIDE SEQUENCE [LARGE SCALE GENOMIC DNA]</scope>
    <source>
        <strain evidence="6">KCTC 52487</strain>
    </source>
</reference>
<dbReference type="PANTHER" id="PTHR23416">
    <property type="entry name" value="SIALIC ACID SYNTHASE-RELATED"/>
    <property type="match status" value="1"/>
</dbReference>
<evidence type="ECO:0000313" key="6">
    <source>
        <dbReference type="Proteomes" id="UP001595379"/>
    </source>
</evidence>
<dbReference type="SUPFAM" id="SSF51161">
    <property type="entry name" value="Trimeric LpxA-like enzymes"/>
    <property type="match status" value="1"/>
</dbReference>
<proteinExistence type="inferred from homology"/>
<keyword evidence="6" id="KW-1185">Reference proteome</keyword>
<dbReference type="Gene3D" id="2.160.10.10">
    <property type="entry name" value="Hexapeptide repeat proteins"/>
    <property type="match status" value="1"/>
</dbReference>
<evidence type="ECO:0000313" key="5">
    <source>
        <dbReference type="EMBL" id="MFC2925133.1"/>
    </source>
</evidence>
<dbReference type="EMBL" id="JBHRSV010000001">
    <property type="protein sequence ID" value="MFC2925133.1"/>
    <property type="molecule type" value="Genomic_DNA"/>
</dbReference>
<evidence type="ECO:0000256" key="1">
    <source>
        <dbReference type="ARBA" id="ARBA00007274"/>
    </source>
</evidence>
<comment type="similarity">
    <text evidence="1">Belongs to the transferase hexapeptide repeat family.</text>
</comment>
<evidence type="ECO:0000256" key="3">
    <source>
        <dbReference type="ARBA" id="ARBA00022737"/>
    </source>
</evidence>